<dbReference type="GO" id="GO:0033916">
    <property type="term" value="F:beta-agarase activity"/>
    <property type="evidence" value="ECO:0007669"/>
    <property type="project" value="UniProtKB-EC"/>
</dbReference>
<accession>A0A0J1B5M9</accession>
<evidence type="ECO:0000313" key="2">
    <source>
        <dbReference type="EMBL" id="KLU01883.1"/>
    </source>
</evidence>
<dbReference type="Proteomes" id="UP000036367">
    <property type="component" value="Unassembled WGS sequence"/>
</dbReference>
<sequence>MPNQTAPSPYIGQGLSSRQSLEVPHASCYLIDPHTLMKTIYLSVILGTLLPACVFAQSPDHSPLSDEGVARRAAHTFLFEEFSKGKETTYRGEGDQRNLFETVLSNETIHLSGDVSIELPEGSQRVASLFKYIILRGENLNHLGGIDVAPYSGGGTVERSTQQPNLYRFKLPAMPVPSEGMPPIRIRTQCAEGKTATITQIAFHSQGNLPVQFDDLPYRTLGADQPRVPVQVKIDLQHELSIAGHSDLEREKFFRYYAAPGTCDPSFERWASERNFKPGRQIFKLQPGLVVGYGRGEKLKENPTEPGAADLSFFERHDSSAPKTIPAFEDVDYAMCLNDYPEFMSVEHVGRGTPLIEHFGDAADLAAAHIADQKADGGRTAKWWEVKNESTIKAEWDYHYQKEHDSWELLAQFHNDVAQAVHTKTPTVNVGGPTSAWMQLHVNQFGLYRDQARFMDLTRDHLDFYSHHFYENMGSLGAWERRDKGYSGYLLGRLEATLDMLQAHMEETDNVKPILITECGSLQAGRGAADYWLRLRSYSAFVHKLMNRPHQIDLAVPFVFTNMHWNPNSGNVAFIPTEGASARGPLSDFQPTPVANYFELWRDFDGRRLPVQISGLATVGLNATAVYQGNRLQIALTNMTSRQLSVDLSNFAGDTLNASSIQQRRLRYNDGQVLYEDANSLSDSKAVPVDAEETTVVTFWFDKQIQPTKTLHREFTYAPGTAVTADQTRAFQIEIDDASKIHSAKLIIGVHRNSGLEQAVAGTFNGQSFESHPEWAHQFDQLMAPLEISIPKTWLQNNNQIQIEPQPGLTITSVHLIRDSISEALDSKNSQ</sequence>
<dbReference type="EC" id="3.2.1.81" evidence="2"/>
<dbReference type="EMBL" id="LECT01000048">
    <property type="protein sequence ID" value="KLU01883.1"/>
    <property type="molecule type" value="Genomic_DNA"/>
</dbReference>
<dbReference type="SUPFAM" id="SSF51445">
    <property type="entry name" value="(Trans)glycosidases"/>
    <property type="match status" value="1"/>
</dbReference>
<dbReference type="STRING" id="595434.RISK_006067"/>
<comment type="caution">
    <text evidence="2">The sequence shown here is derived from an EMBL/GenBank/DDBJ whole genome shotgun (WGS) entry which is preliminary data.</text>
</comment>
<dbReference type="Gene3D" id="3.20.20.80">
    <property type="entry name" value="Glycosidases"/>
    <property type="match status" value="1"/>
</dbReference>
<feature type="domain" description="Porphyranase beta-sandwich" evidence="1">
    <location>
        <begin position="627"/>
        <end position="718"/>
    </location>
</feature>
<gene>
    <name evidence="2" type="ORF">RISK_006067</name>
</gene>
<keyword evidence="2" id="KW-0326">Glycosidase</keyword>
<dbReference type="InterPro" id="IPR040527">
    <property type="entry name" value="Beta-sand_Porphyrn"/>
</dbReference>
<protein>
    <submittedName>
        <fullName evidence="2">Beta-agarase</fullName>
        <ecNumber evidence="2">3.2.1.81</ecNumber>
    </submittedName>
</protein>
<dbReference type="AlphaFoldDB" id="A0A0J1B5M9"/>
<name>A0A0J1B5M9_RHOIS</name>
<organism evidence="2 3">
    <name type="scientific">Rhodopirellula islandica</name>
    <dbReference type="NCBI Taxonomy" id="595434"/>
    <lineage>
        <taxon>Bacteria</taxon>
        <taxon>Pseudomonadati</taxon>
        <taxon>Planctomycetota</taxon>
        <taxon>Planctomycetia</taxon>
        <taxon>Pirellulales</taxon>
        <taxon>Pirellulaceae</taxon>
        <taxon>Rhodopirellula</taxon>
    </lineage>
</organism>
<dbReference type="CDD" id="cd21510">
    <property type="entry name" value="agarase_cat"/>
    <property type="match status" value="1"/>
</dbReference>
<keyword evidence="3" id="KW-1185">Reference proteome</keyword>
<keyword evidence="2" id="KW-0378">Hydrolase</keyword>
<dbReference type="InterPro" id="IPR017853">
    <property type="entry name" value="GH"/>
</dbReference>
<evidence type="ECO:0000259" key="1">
    <source>
        <dbReference type="Pfam" id="PF18206"/>
    </source>
</evidence>
<dbReference type="Gene3D" id="2.60.120.1200">
    <property type="match status" value="1"/>
</dbReference>
<dbReference type="Pfam" id="PF18206">
    <property type="entry name" value="Porphyrn_cat_1"/>
    <property type="match status" value="1"/>
</dbReference>
<evidence type="ECO:0000313" key="3">
    <source>
        <dbReference type="Proteomes" id="UP000036367"/>
    </source>
</evidence>
<reference evidence="2" key="1">
    <citation type="submission" date="2015-05" db="EMBL/GenBank/DDBJ databases">
        <title>Permanent draft genome of Rhodopirellula islandicus K833.</title>
        <authorList>
            <person name="Kizina J."/>
            <person name="Richter M."/>
            <person name="Glockner F.O."/>
            <person name="Harder J."/>
        </authorList>
    </citation>
    <scope>NUCLEOTIDE SEQUENCE [LARGE SCALE GENOMIC DNA]</scope>
    <source>
        <strain evidence="2">K833</strain>
    </source>
</reference>
<dbReference type="PATRIC" id="fig|595434.4.peg.5765"/>
<proteinExistence type="predicted"/>